<dbReference type="RefSeq" id="WP_272446455.1">
    <property type="nucleotide sequence ID" value="NZ_JAMQKC010000008.1"/>
</dbReference>
<dbReference type="EMBL" id="JAMQKC010000008">
    <property type="protein sequence ID" value="MDC3417389.1"/>
    <property type="molecule type" value="Genomic_DNA"/>
</dbReference>
<dbReference type="Proteomes" id="UP001145069">
    <property type="component" value="Unassembled WGS sequence"/>
</dbReference>
<dbReference type="AlphaFoldDB" id="A0A9X3WH71"/>
<reference evidence="1" key="1">
    <citation type="submission" date="2022-06" db="EMBL/GenBank/DDBJ databases">
        <title>Aquibacillus sp. a new bacterium isolated from soil saline samples.</title>
        <authorList>
            <person name="Galisteo C."/>
            <person name="De La Haba R."/>
            <person name="Sanchez-Porro C."/>
            <person name="Ventosa A."/>
        </authorList>
    </citation>
    <scope>NUCLEOTIDE SEQUENCE</scope>
    <source>
        <strain evidence="1">3ASR75-54</strain>
    </source>
</reference>
<accession>A0A9X3WH71</accession>
<gene>
    <name evidence="1" type="ORF">NC799_10830</name>
</gene>
<evidence type="ECO:0000313" key="2">
    <source>
        <dbReference type="Proteomes" id="UP001145069"/>
    </source>
</evidence>
<proteinExistence type="predicted"/>
<name>A0A9X3WH71_9BACI</name>
<organism evidence="1 2">
    <name type="scientific">Aquibacillus salsiterrae</name>
    <dbReference type="NCBI Taxonomy" id="2950439"/>
    <lineage>
        <taxon>Bacteria</taxon>
        <taxon>Bacillati</taxon>
        <taxon>Bacillota</taxon>
        <taxon>Bacilli</taxon>
        <taxon>Bacillales</taxon>
        <taxon>Bacillaceae</taxon>
        <taxon>Aquibacillus</taxon>
    </lineage>
</organism>
<protein>
    <submittedName>
        <fullName evidence="1">Uncharacterized protein</fullName>
    </submittedName>
</protein>
<keyword evidence="2" id="KW-1185">Reference proteome</keyword>
<sequence>MRKTILFNSIDITITESNSAVFIGKNKNGYWDANNKNLSSLGTITGVENKYADNVNIIKDNDFIDTPILTKSINKRGGFY</sequence>
<evidence type="ECO:0000313" key="1">
    <source>
        <dbReference type="EMBL" id="MDC3417389.1"/>
    </source>
</evidence>
<comment type="caution">
    <text evidence="1">The sequence shown here is derived from an EMBL/GenBank/DDBJ whole genome shotgun (WGS) entry which is preliminary data.</text>
</comment>